<evidence type="ECO:0000256" key="12">
    <source>
        <dbReference type="SAM" id="Phobius"/>
    </source>
</evidence>
<dbReference type="InterPro" id="IPR003599">
    <property type="entry name" value="Ig_sub"/>
</dbReference>
<feature type="compositionally biased region" description="Basic and acidic residues" evidence="11">
    <location>
        <begin position="192"/>
        <end position="209"/>
    </location>
</feature>
<dbReference type="Gene3D" id="2.60.40.10">
    <property type="entry name" value="Immunoglobulins"/>
    <property type="match status" value="1"/>
</dbReference>
<dbReference type="PANTHER" id="PTHR25466">
    <property type="entry name" value="T-LYMPHOCYTE ACTIVATION ANTIGEN"/>
    <property type="match status" value="1"/>
</dbReference>
<keyword evidence="9" id="KW-0325">Glycoprotein</keyword>
<accession>A0A3P9IL85</accession>
<reference evidence="14" key="4">
    <citation type="submission" date="2025-09" db="UniProtKB">
        <authorList>
            <consortium name="Ensembl"/>
        </authorList>
    </citation>
    <scope>IDENTIFICATION</scope>
    <source>
        <strain evidence="14">HSOK</strain>
    </source>
</reference>
<feature type="region of interest" description="Disordered" evidence="11">
    <location>
        <begin position="178"/>
        <end position="209"/>
    </location>
</feature>
<reference evidence="14" key="3">
    <citation type="submission" date="2025-08" db="UniProtKB">
        <authorList>
            <consortium name="Ensembl"/>
        </authorList>
    </citation>
    <scope>IDENTIFICATION</scope>
    <source>
        <strain evidence="14">HSOK</strain>
    </source>
</reference>
<evidence type="ECO:0000256" key="10">
    <source>
        <dbReference type="ARBA" id="ARBA00023319"/>
    </source>
</evidence>
<reference key="1">
    <citation type="journal article" date="2007" name="Nature">
        <title>The medaka draft genome and insights into vertebrate genome evolution.</title>
        <authorList>
            <person name="Kasahara M."/>
            <person name="Naruse K."/>
            <person name="Sasaki S."/>
            <person name="Nakatani Y."/>
            <person name="Qu W."/>
            <person name="Ahsan B."/>
            <person name="Yamada T."/>
            <person name="Nagayasu Y."/>
            <person name="Doi K."/>
            <person name="Kasai Y."/>
            <person name="Jindo T."/>
            <person name="Kobayashi D."/>
            <person name="Shimada A."/>
            <person name="Toyoda A."/>
            <person name="Kuroki Y."/>
            <person name="Fujiyama A."/>
            <person name="Sasaki T."/>
            <person name="Shimizu A."/>
            <person name="Asakawa S."/>
            <person name="Shimizu N."/>
            <person name="Hashimoto S."/>
            <person name="Yang J."/>
            <person name="Lee Y."/>
            <person name="Matsushima K."/>
            <person name="Sugano S."/>
            <person name="Sakaizumi M."/>
            <person name="Narita T."/>
            <person name="Ohishi K."/>
            <person name="Haga S."/>
            <person name="Ohta F."/>
            <person name="Nomoto H."/>
            <person name="Nogata K."/>
            <person name="Morishita T."/>
            <person name="Endo T."/>
            <person name="Shin-I T."/>
            <person name="Takeda H."/>
            <person name="Morishita S."/>
            <person name="Kohara Y."/>
        </authorList>
    </citation>
    <scope>NUCLEOTIDE SEQUENCE [LARGE SCALE GENOMIC DNA]</scope>
    <source>
        <strain>Hd-rR</strain>
    </source>
</reference>
<dbReference type="InterPro" id="IPR013106">
    <property type="entry name" value="Ig_V-set"/>
</dbReference>
<dbReference type="PANTHER" id="PTHR25466:SF9">
    <property type="entry name" value="FIBRONECTIN TYPE-III DOMAIN-CONTAINING PROTEIN"/>
    <property type="match status" value="1"/>
</dbReference>
<evidence type="ECO:0000256" key="8">
    <source>
        <dbReference type="ARBA" id="ARBA00023170"/>
    </source>
</evidence>
<dbReference type="AlphaFoldDB" id="A0A3P9IL85"/>
<comment type="subcellular location">
    <subcellularLocation>
        <location evidence="1">Cell membrane</location>
        <topology evidence="1">Single-pass type I membrane protein</topology>
    </subcellularLocation>
</comment>
<keyword evidence="6 12" id="KW-0472">Membrane</keyword>
<keyword evidence="10" id="KW-0393">Immunoglobulin domain</keyword>
<dbReference type="Ensembl" id="ENSORLT00015029998.1">
    <property type="protein sequence ID" value="ENSORLP00015020729.1"/>
    <property type="gene ID" value="ENSORLG00015021881.1"/>
</dbReference>
<dbReference type="InterPro" id="IPR036179">
    <property type="entry name" value="Ig-like_dom_sf"/>
</dbReference>
<evidence type="ECO:0000256" key="2">
    <source>
        <dbReference type="ARBA" id="ARBA00022475"/>
    </source>
</evidence>
<dbReference type="SUPFAM" id="SSF48726">
    <property type="entry name" value="Immunoglobulin"/>
    <property type="match status" value="1"/>
</dbReference>
<reference evidence="14 15" key="2">
    <citation type="submission" date="2017-04" db="EMBL/GenBank/DDBJ databases">
        <title>CpG methylation of centromeres and impact of large insertions on vertebrate speciation.</title>
        <authorList>
            <person name="Ichikawa K."/>
            <person name="Yoshimura J."/>
            <person name="Morishita S."/>
        </authorList>
    </citation>
    <scope>NUCLEOTIDE SEQUENCE</scope>
    <source>
        <strain evidence="14 15">HSOK</strain>
    </source>
</reference>
<evidence type="ECO:0000256" key="6">
    <source>
        <dbReference type="ARBA" id="ARBA00023136"/>
    </source>
</evidence>
<evidence type="ECO:0000259" key="13">
    <source>
        <dbReference type="PROSITE" id="PS50835"/>
    </source>
</evidence>
<evidence type="ECO:0000256" key="4">
    <source>
        <dbReference type="ARBA" id="ARBA00022729"/>
    </source>
</evidence>
<evidence type="ECO:0000256" key="1">
    <source>
        <dbReference type="ARBA" id="ARBA00004251"/>
    </source>
</evidence>
<proteinExistence type="predicted"/>
<dbReference type="InterPro" id="IPR013783">
    <property type="entry name" value="Ig-like_fold"/>
</dbReference>
<keyword evidence="7" id="KW-1015">Disulfide bond</keyword>
<dbReference type="InterPro" id="IPR007110">
    <property type="entry name" value="Ig-like_dom"/>
</dbReference>
<dbReference type="InterPro" id="IPR051713">
    <property type="entry name" value="T-cell_Activation_Regulation"/>
</dbReference>
<dbReference type="Pfam" id="PF07686">
    <property type="entry name" value="V-set"/>
    <property type="match status" value="1"/>
</dbReference>
<feature type="compositionally biased region" description="Low complexity" evidence="11">
    <location>
        <begin position="179"/>
        <end position="190"/>
    </location>
</feature>
<evidence type="ECO:0000313" key="14">
    <source>
        <dbReference type="Ensembl" id="ENSORLP00015020729.1"/>
    </source>
</evidence>
<evidence type="ECO:0000256" key="7">
    <source>
        <dbReference type="ARBA" id="ARBA00023157"/>
    </source>
</evidence>
<evidence type="ECO:0000313" key="15">
    <source>
        <dbReference type="Proteomes" id="UP000265200"/>
    </source>
</evidence>
<keyword evidence="8" id="KW-0675">Receptor</keyword>
<dbReference type="PROSITE" id="PS50835">
    <property type="entry name" value="IG_LIKE"/>
    <property type="match status" value="1"/>
</dbReference>
<dbReference type="SMART" id="SM00406">
    <property type="entry name" value="IGv"/>
    <property type="match status" value="1"/>
</dbReference>
<evidence type="ECO:0000256" key="9">
    <source>
        <dbReference type="ARBA" id="ARBA00023180"/>
    </source>
</evidence>
<dbReference type="GO" id="GO:0005886">
    <property type="term" value="C:plasma membrane"/>
    <property type="evidence" value="ECO:0007669"/>
    <property type="project" value="UniProtKB-SubCell"/>
</dbReference>
<evidence type="ECO:0000256" key="5">
    <source>
        <dbReference type="ARBA" id="ARBA00022989"/>
    </source>
</evidence>
<sequence>MYTYRYVFYCLLHFNLPYSVFYRHQCVTVKHFIFSSDAGLNINARPGDDVTLTCGDMNITQSLAFEWSRTDLQEEYVLFYRSDGVFLDHQHESFRNRVFLKDSQMKDGDLSVVLKNVTIKDTGTYQCRVEKRRTKRSILQTPPICTIHLLEVILPVVAVLLIVVAAFGLWIYRRKKCPNQSSSGSNNQQNPEQDRLNSDSERKTTNPDP</sequence>
<organism evidence="14 15">
    <name type="scientific">Oryzias latipes</name>
    <name type="common">Japanese rice fish</name>
    <name type="synonym">Japanese killifish</name>
    <dbReference type="NCBI Taxonomy" id="8090"/>
    <lineage>
        <taxon>Eukaryota</taxon>
        <taxon>Metazoa</taxon>
        <taxon>Chordata</taxon>
        <taxon>Craniata</taxon>
        <taxon>Vertebrata</taxon>
        <taxon>Euteleostomi</taxon>
        <taxon>Actinopterygii</taxon>
        <taxon>Neopterygii</taxon>
        <taxon>Teleostei</taxon>
        <taxon>Neoteleostei</taxon>
        <taxon>Acanthomorphata</taxon>
        <taxon>Ovalentaria</taxon>
        <taxon>Atherinomorphae</taxon>
        <taxon>Beloniformes</taxon>
        <taxon>Adrianichthyidae</taxon>
        <taxon>Oryziinae</taxon>
        <taxon>Oryzias</taxon>
    </lineage>
</organism>
<feature type="transmembrane region" description="Helical" evidence="12">
    <location>
        <begin position="152"/>
        <end position="172"/>
    </location>
</feature>
<dbReference type="Proteomes" id="UP000265200">
    <property type="component" value="Chromosome 18"/>
</dbReference>
<keyword evidence="2" id="KW-1003">Cell membrane</keyword>
<keyword evidence="4" id="KW-0732">Signal</keyword>
<feature type="domain" description="Ig-like" evidence="13">
    <location>
        <begin position="17"/>
        <end position="139"/>
    </location>
</feature>
<keyword evidence="3 12" id="KW-0812">Transmembrane</keyword>
<keyword evidence="5 12" id="KW-1133">Transmembrane helix</keyword>
<evidence type="ECO:0000256" key="3">
    <source>
        <dbReference type="ARBA" id="ARBA00022692"/>
    </source>
</evidence>
<protein>
    <recommendedName>
        <fullName evidence="13">Ig-like domain-containing protein</fullName>
    </recommendedName>
</protein>
<evidence type="ECO:0000256" key="11">
    <source>
        <dbReference type="SAM" id="MobiDB-lite"/>
    </source>
</evidence>
<dbReference type="SMART" id="SM00409">
    <property type="entry name" value="IG"/>
    <property type="match status" value="1"/>
</dbReference>
<name>A0A3P9IL85_ORYLA</name>